<feature type="compositionally biased region" description="Low complexity" evidence="2">
    <location>
        <begin position="141"/>
        <end position="154"/>
    </location>
</feature>
<feature type="region of interest" description="Disordered" evidence="2">
    <location>
        <begin position="366"/>
        <end position="401"/>
    </location>
</feature>
<proteinExistence type="predicted"/>
<evidence type="ECO:0000313" key="4">
    <source>
        <dbReference type="Proteomes" id="UP001231189"/>
    </source>
</evidence>
<reference evidence="3" key="1">
    <citation type="submission" date="2023-07" db="EMBL/GenBank/DDBJ databases">
        <title>A chromosome-level genome assembly of Lolium multiflorum.</title>
        <authorList>
            <person name="Chen Y."/>
            <person name="Copetti D."/>
            <person name="Kolliker R."/>
            <person name="Studer B."/>
        </authorList>
    </citation>
    <scope>NUCLEOTIDE SEQUENCE</scope>
    <source>
        <strain evidence="3">02402/16</strain>
        <tissue evidence="3">Leaf</tissue>
    </source>
</reference>
<dbReference type="AlphaFoldDB" id="A0AAD8S8K0"/>
<gene>
    <name evidence="3" type="ORF">QYE76_064245</name>
</gene>
<evidence type="ECO:0000313" key="3">
    <source>
        <dbReference type="EMBL" id="KAK1646440.1"/>
    </source>
</evidence>
<sequence>MARALPSSAPAPQSLCGATITLVTVASAPATSRAHPLPLGTLGTTTPSTAAPPHGHPSPIKGALFFSNWTHHSLLLLTPPLLDLSIHSIHHHTTPITSSSPPVHGARRRRRPPLEARLLQAASSTSPTSSPRFVDPRRAAGEPTTPTAAASPFSPDDDVCHGAREHEVLPAWEWGKLDLRARPQRPVRPPWSPAPRVPRIADHDQPGGELQWIITADLRGKMEPPTSERILFSFMESNWLDGLARALQEGLARLCGMSGEALKHPRFSHLARRNSAGEPMDMSSHPELKHHVEHLDFMLYHTQQDLDHSREYANQTHARIIEQGDAIKMLANDRRTLRQQRAKRDATITRLRAKIAALEATVKAQEEQMKKMEEDGEDIQGGSNYLSDDNDFEEDENTEGEDYDFLTTKMMTTPPSMLMRMRSSSLMHYRRCELYPAPCIMAPPTRNANQDAMMQMLQVMLEDREAERAEGKPTLQHFNSLPTTIKAIMITRIKAQELPDQPAVFSKTEEPLDADDWLQTMENNLEVAGVEENEKVFCHALLKTSKSLVDKHPCMNAGQFITWTDFKLKFSKYAPDEADTTEKRKERFLNGLHDEMQTVLINIPFADLEALVDSAIQMEGKLHQAENRKRRMMNQWA</sequence>
<feature type="coiled-coil region" evidence="1">
    <location>
        <begin position="608"/>
        <end position="635"/>
    </location>
</feature>
<feature type="region of interest" description="Disordered" evidence="2">
    <location>
        <begin position="119"/>
        <end position="160"/>
    </location>
</feature>
<feature type="compositionally biased region" description="Acidic residues" evidence="2">
    <location>
        <begin position="388"/>
        <end position="401"/>
    </location>
</feature>
<keyword evidence="1" id="KW-0175">Coiled coil</keyword>
<dbReference type="EMBL" id="JAUUTY010000004">
    <property type="protein sequence ID" value="KAK1646440.1"/>
    <property type="molecule type" value="Genomic_DNA"/>
</dbReference>
<feature type="region of interest" description="Disordered" evidence="2">
    <location>
        <begin position="185"/>
        <end position="205"/>
    </location>
</feature>
<keyword evidence="4" id="KW-1185">Reference proteome</keyword>
<accession>A0AAD8S8K0</accession>
<feature type="compositionally biased region" description="Pro residues" evidence="2">
    <location>
        <begin position="186"/>
        <end position="196"/>
    </location>
</feature>
<evidence type="ECO:0000256" key="1">
    <source>
        <dbReference type="SAM" id="Coils"/>
    </source>
</evidence>
<protein>
    <submittedName>
        <fullName evidence="3">Uncharacterized protein</fullName>
    </submittedName>
</protein>
<name>A0AAD8S8K0_LOLMU</name>
<feature type="region of interest" description="Disordered" evidence="2">
    <location>
        <begin position="33"/>
        <end position="56"/>
    </location>
</feature>
<feature type="compositionally biased region" description="Low complexity" evidence="2">
    <location>
        <begin position="34"/>
        <end position="56"/>
    </location>
</feature>
<comment type="caution">
    <text evidence="3">The sequence shown here is derived from an EMBL/GenBank/DDBJ whole genome shotgun (WGS) entry which is preliminary data.</text>
</comment>
<organism evidence="3 4">
    <name type="scientific">Lolium multiflorum</name>
    <name type="common">Italian ryegrass</name>
    <name type="synonym">Lolium perenne subsp. multiflorum</name>
    <dbReference type="NCBI Taxonomy" id="4521"/>
    <lineage>
        <taxon>Eukaryota</taxon>
        <taxon>Viridiplantae</taxon>
        <taxon>Streptophyta</taxon>
        <taxon>Embryophyta</taxon>
        <taxon>Tracheophyta</taxon>
        <taxon>Spermatophyta</taxon>
        <taxon>Magnoliopsida</taxon>
        <taxon>Liliopsida</taxon>
        <taxon>Poales</taxon>
        <taxon>Poaceae</taxon>
        <taxon>BOP clade</taxon>
        <taxon>Pooideae</taxon>
        <taxon>Poodae</taxon>
        <taxon>Poeae</taxon>
        <taxon>Poeae Chloroplast Group 2 (Poeae type)</taxon>
        <taxon>Loliodinae</taxon>
        <taxon>Loliinae</taxon>
        <taxon>Lolium</taxon>
    </lineage>
</organism>
<dbReference type="Proteomes" id="UP001231189">
    <property type="component" value="Unassembled WGS sequence"/>
</dbReference>
<feature type="compositionally biased region" description="Low complexity" evidence="2">
    <location>
        <begin position="119"/>
        <end position="131"/>
    </location>
</feature>
<evidence type="ECO:0000256" key="2">
    <source>
        <dbReference type="SAM" id="MobiDB-lite"/>
    </source>
</evidence>